<gene>
    <name evidence="1" type="ORF">TSYNT_7380</name>
</gene>
<dbReference type="AlphaFoldDB" id="A0A0U9HMP2"/>
<protein>
    <submittedName>
        <fullName evidence="1">Antitoxin of type II TA system, VapB</fullName>
    </submittedName>
</protein>
<proteinExistence type="predicted"/>
<dbReference type="InterPro" id="IPR019239">
    <property type="entry name" value="VapB_antitoxin"/>
</dbReference>
<reference evidence="1" key="1">
    <citation type="journal article" date="2016" name="Genome Announc.">
        <title>Draft Genome Sequence of the Syntrophic Lactate-Degrading Bacterium Tepidanaerobacter syntrophicus JLT.</title>
        <authorList>
            <person name="Matsuura N."/>
            <person name="Ohashi A."/>
            <person name="Tourlousse D.M."/>
            <person name="Sekiguchi Y."/>
        </authorList>
    </citation>
    <scope>NUCLEOTIDE SEQUENCE [LARGE SCALE GENOMIC DNA]</scope>
    <source>
        <strain evidence="1">JL</strain>
    </source>
</reference>
<evidence type="ECO:0000313" key="1">
    <source>
        <dbReference type="EMBL" id="GAQ25359.1"/>
    </source>
</evidence>
<dbReference type="RefSeq" id="WP_059032747.1">
    <property type="nucleotide sequence ID" value="NZ_DF977001.1"/>
</dbReference>
<dbReference type="Proteomes" id="UP000062160">
    <property type="component" value="Unassembled WGS sequence"/>
</dbReference>
<dbReference type="OrthoDB" id="1730107at2"/>
<accession>A0A0U9HMP2</accession>
<name>A0A0U9HMP2_9FIRM</name>
<sequence>MRTTLNISDDILKEVEEIYNKKNKSKAVEEALKDAIRNKRMSALKSLKKKIDFEVEPEDIEKMRSLDDGTPE</sequence>
<keyword evidence="2" id="KW-1185">Reference proteome</keyword>
<dbReference type="EMBL" id="DF977001">
    <property type="protein sequence ID" value="GAQ25359.1"/>
    <property type="molecule type" value="Genomic_DNA"/>
</dbReference>
<organism evidence="1">
    <name type="scientific">Tepidanaerobacter syntrophicus</name>
    <dbReference type="NCBI Taxonomy" id="224999"/>
    <lineage>
        <taxon>Bacteria</taxon>
        <taxon>Bacillati</taxon>
        <taxon>Bacillota</taxon>
        <taxon>Clostridia</taxon>
        <taxon>Thermosediminibacterales</taxon>
        <taxon>Tepidanaerobacteraceae</taxon>
        <taxon>Tepidanaerobacter</taxon>
    </lineage>
</organism>
<dbReference type="Pfam" id="PF09957">
    <property type="entry name" value="VapB_antitoxin"/>
    <property type="match status" value="1"/>
</dbReference>
<evidence type="ECO:0000313" key="2">
    <source>
        <dbReference type="Proteomes" id="UP000062160"/>
    </source>
</evidence>